<dbReference type="InParanoid" id="A0A543B1F1"/>
<keyword evidence="2" id="KW-1133">Transmembrane helix</keyword>
<proteinExistence type="predicted"/>
<dbReference type="InterPro" id="IPR021903">
    <property type="entry name" value="DUF3515"/>
</dbReference>
<keyword evidence="4" id="KW-1185">Reference proteome</keyword>
<keyword evidence="2" id="KW-0472">Membrane</keyword>
<keyword evidence="2" id="KW-0812">Transmembrane</keyword>
<organism evidence="3 4">
    <name type="scientific">Stackebrandtia endophytica</name>
    <dbReference type="NCBI Taxonomy" id="1496996"/>
    <lineage>
        <taxon>Bacteria</taxon>
        <taxon>Bacillati</taxon>
        <taxon>Actinomycetota</taxon>
        <taxon>Actinomycetes</taxon>
        <taxon>Glycomycetales</taxon>
        <taxon>Glycomycetaceae</taxon>
        <taxon>Stackebrandtia</taxon>
    </lineage>
</organism>
<accession>A0A543B1F1</accession>
<comment type="caution">
    <text evidence="3">The sequence shown here is derived from an EMBL/GenBank/DDBJ whole genome shotgun (WGS) entry which is preliminary data.</text>
</comment>
<feature type="region of interest" description="Disordered" evidence="1">
    <location>
        <begin position="167"/>
        <end position="202"/>
    </location>
</feature>
<dbReference type="Proteomes" id="UP000317043">
    <property type="component" value="Unassembled WGS sequence"/>
</dbReference>
<dbReference type="AlphaFoldDB" id="A0A543B1F1"/>
<dbReference type="RefSeq" id="WP_170183397.1">
    <property type="nucleotide sequence ID" value="NZ_JBHTGS010000003.1"/>
</dbReference>
<evidence type="ECO:0000313" key="3">
    <source>
        <dbReference type="EMBL" id="TQL78663.1"/>
    </source>
</evidence>
<dbReference type="EMBL" id="VFOW01000001">
    <property type="protein sequence ID" value="TQL78663.1"/>
    <property type="molecule type" value="Genomic_DNA"/>
</dbReference>
<gene>
    <name evidence="3" type="ORF">FB566_4254</name>
</gene>
<evidence type="ECO:0000313" key="4">
    <source>
        <dbReference type="Proteomes" id="UP000317043"/>
    </source>
</evidence>
<evidence type="ECO:0000256" key="1">
    <source>
        <dbReference type="SAM" id="MobiDB-lite"/>
    </source>
</evidence>
<reference evidence="3 4" key="1">
    <citation type="submission" date="2019-06" db="EMBL/GenBank/DDBJ databases">
        <title>Sequencing the genomes of 1000 actinobacteria strains.</title>
        <authorList>
            <person name="Klenk H.-P."/>
        </authorList>
    </citation>
    <scope>NUCLEOTIDE SEQUENCE [LARGE SCALE GENOMIC DNA]</scope>
    <source>
        <strain evidence="3 4">DSM 45928</strain>
    </source>
</reference>
<evidence type="ECO:0000256" key="2">
    <source>
        <dbReference type="SAM" id="Phobius"/>
    </source>
</evidence>
<feature type="transmembrane region" description="Helical" evidence="2">
    <location>
        <begin position="21"/>
        <end position="41"/>
    </location>
</feature>
<sequence>MADDDEKRDVAAVDRSDRRRAARIATFVAVPVTLLAAFGAFNLIAANSQAEDADDSDTTVSAEPVAIEVPEMSEQEFEVCRALVSVIPSELGDLQQRPVEGGPGAAEIGAAWGDPAVTMVCGVDPIEVSDTDQVYRLSNACWFADETDEGTVWTTVDRQESVQLFVPGDHDGSGQLATSLSGPIDEKVPAADEADVPTGCYQ</sequence>
<name>A0A543B1F1_9ACTN</name>
<dbReference type="Pfam" id="PF12028">
    <property type="entry name" value="DUF3515"/>
    <property type="match status" value="1"/>
</dbReference>
<protein>
    <submittedName>
        <fullName evidence="3">Uncharacterized protein DUF3515</fullName>
    </submittedName>
</protein>